<feature type="domain" description="Carboxymuconolactone decarboxylase-like" evidence="1">
    <location>
        <begin position="44"/>
        <end position="72"/>
    </location>
</feature>
<proteinExistence type="predicted"/>
<dbReference type="Proteomes" id="UP000697710">
    <property type="component" value="Unassembled WGS sequence"/>
</dbReference>
<organism evidence="2 3">
    <name type="scientific">Eiseniibacteriota bacterium</name>
    <dbReference type="NCBI Taxonomy" id="2212470"/>
    <lineage>
        <taxon>Bacteria</taxon>
        <taxon>Candidatus Eiseniibacteriota</taxon>
    </lineage>
</organism>
<name>A0A956M1H0_UNCEI</name>
<accession>A0A956M1H0</accession>
<dbReference type="Gene3D" id="1.20.1290.10">
    <property type="entry name" value="AhpD-like"/>
    <property type="match status" value="1"/>
</dbReference>
<dbReference type="InterPro" id="IPR003779">
    <property type="entry name" value="CMD-like"/>
</dbReference>
<dbReference type="SUPFAM" id="SSF69118">
    <property type="entry name" value="AhpD-like"/>
    <property type="match status" value="1"/>
</dbReference>
<dbReference type="AlphaFoldDB" id="A0A956M1H0"/>
<comment type="caution">
    <text evidence="2">The sequence shown here is derived from an EMBL/GenBank/DDBJ whole genome shotgun (WGS) entry which is preliminary data.</text>
</comment>
<sequence length="72" mass="8437">MAFIPYLPDEAIPDRDRVPDRDHIIRIHGVHSRVMRQHYELYVELMRGPGPLTRIQREMIGVAVSAANRCHY</sequence>
<reference evidence="2" key="1">
    <citation type="submission" date="2020-04" db="EMBL/GenBank/DDBJ databases">
        <authorList>
            <person name="Zhang T."/>
        </authorList>
    </citation>
    <scope>NUCLEOTIDE SEQUENCE</scope>
    <source>
        <strain evidence="2">HKST-UBA01</strain>
    </source>
</reference>
<dbReference type="Pfam" id="PF02627">
    <property type="entry name" value="CMD"/>
    <property type="match status" value="1"/>
</dbReference>
<dbReference type="InterPro" id="IPR029032">
    <property type="entry name" value="AhpD-like"/>
</dbReference>
<evidence type="ECO:0000259" key="1">
    <source>
        <dbReference type="Pfam" id="PF02627"/>
    </source>
</evidence>
<gene>
    <name evidence="2" type="ORF">KC729_17335</name>
</gene>
<dbReference type="GO" id="GO:0051920">
    <property type="term" value="F:peroxiredoxin activity"/>
    <property type="evidence" value="ECO:0007669"/>
    <property type="project" value="InterPro"/>
</dbReference>
<evidence type="ECO:0000313" key="3">
    <source>
        <dbReference type="Proteomes" id="UP000697710"/>
    </source>
</evidence>
<protein>
    <submittedName>
        <fullName evidence="2">Carboxymuconolactone decarboxylase family protein</fullName>
    </submittedName>
</protein>
<dbReference type="EMBL" id="JAGQHR010000701">
    <property type="protein sequence ID" value="MCA9729454.1"/>
    <property type="molecule type" value="Genomic_DNA"/>
</dbReference>
<evidence type="ECO:0000313" key="2">
    <source>
        <dbReference type="EMBL" id="MCA9729454.1"/>
    </source>
</evidence>
<reference evidence="2" key="2">
    <citation type="journal article" date="2021" name="Microbiome">
        <title>Successional dynamics and alternative stable states in a saline activated sludge microbial community over 9 years.</title>
        <authorList>
            <person name="Wang Y."/>
            <person name="Ye J."/>
            <person name="Ju F."/>
            <person name="Liu L."/>
            <person name="Boyd J.A."/>
            <person name="Deng Y."/>
            <person name="Parks D.H."/>
            <person name="Jiang X."/>
            <person name="Yin X."/>
            <person name="Woodcroft B.J."/>
            <person name="Tyson G.W."/>
            <person name="Hugenholtz P."/>
            <person name="Polz M.F."/>
            <person name="Zhang T."/>
        </authorList>
    </citation>
    <scope>NUCLEOTIDE SEQUENCE</scope>
    <source>
        <strain evidence="2">HKST-UBA01</strain>
    </source>
</reference>